<protein>
    <submittedName>
        <fullName evidence="3">Trypsin</fullName>
    </submittedName>
</protein>
<dbReference type="SUPFAM" id="SSF50494">
    <property type="entry name" value="Trypsin-like serine proteases"/>
    <property type="match status" value="1"/>
</dbReference>
<dbReference type="GO" id="GO:0006508">
    <property type="term" value="P:proteolysis"/>
    <property type="evidence" value="ECO:0007669"/>
    <property type="project" value="InterPro"/>
</dbReference>
<dbReference type="Pfam" id="PF00089">
    <property type="entry name" value="Trypsin"/>
    <property type="match status" value="1"/>
</dbReference>
<dbReference type="AlphaFoldDB" id="A0A1I6M250"/>
<feature type="domain" description="Peptidase S1" evidence="2">
    <location>
        <begin position="349"/>
        <end position="399"/>
    </location>
</feature>
<name>A0A1I6M250_9EURY</name>
<dbReference type="InterPro" id="IPR001254">
    <property type="entry name" value="Trypsin_dom"/>
</dbReference>
<evidence type="ECO:0000256" key="1">
    <source>
        <dbReference type="SAM" id="MobiDB-lite"/>
    </source>
</evidence>
<dbReference type="Gene3D" id="2.40.10.10">
    <property type="entry name" value="Trypsin-like serine proteases"/>
    <property type="match status" value="1"/>
</dbReference>
<accession>A0A1I6M250</accession>
<dbReference type="InterPro" id="IPR009003">
    <property type="entry name" value="Peptidase_S1_PA"/>
</dbReference>
<feature type="compositionally biased region" description="Basic and acidic residues" evidence="1">
    <location>
        <begin position="1"/>
        <end position="13"/>
    </location>
</feature>
<evidence type="ECO:0000313" key="4">
    <source>
        <dbReference type="Proteomes" id="UP000199062"/>
    </source>
</evidence>
<reference evidence="3 4" key="1">
    <citation type="submission" date="2016-10" db="EMBL/GenBank/DDBJ databases">
        <authorList>
            <person name="de Groot N.N."/>
        </authorList>
    </citation>
    <scope>NUCLEOTIDE SEQUENCE [LARGE SCALE GENOMIC DNA]</scope>
    <source>
        <strain evidence="3 4">CGMCC 1.10457</strain>
    </source>
</reference>
<sequence>MTRKDDIREKVENGEQGYSGRPFKNKLSCTGRRGFVKTLASLGFSTAAINNLTKESLAQQTEDPESTAALVDSYIHTNHEQVVNNEAPPQREAQYFTMPRDRWAQIQAVHDVQKKLTEEFDSDLITAAVEWESRRNGKSPVVTLERKEIKRTNGEIVSPDVSADEVRSRVPNKAEGKAGQGKFQKSVDNISIRVEENQMTEQSHYEYNYTPVPGGAATETHGIITTPAYSYSDNAYGWVTVGHNVGFDTGVNVYQLGDNYIGSTTRLLGDPDDDAAKDGAFIARDSQSEKYAGYKIAADSPDTFDYNDVYGSVAEDRLKELNSNNTLALGQGIATGRHTGEVEKLVNGTNAGTNSVVQLGWDTDGGDSGGPYFINDNGLVKIIGIHAWGWGQSGRGNAMYYAENKMNISV</sequence>
<dbReference type="EMBL" id="FOZK01000004">
    <property type="protein sequence ID" value="SFS09775.1"/>
    <property type="molecule type" value="Genomic_DNA"/>
</dbReference>
<evidence type="ECO:0000313" key="3">
    <source>
        <dbReference type="EMBL" id="SFS09775.1"/>
    </source>
</evidence>
<dbReference type="Proteomes" id="UP000199062">
    <property type="component" value="Unassembled WGS sequence"/>
</dbReference>
<feature type="region of interest" description="Disordered" evidence="1">
    <location>
        <begin position="161"/>
        <end position="182"/>
    </location>
</feature>
<proteinExistence type="predicted"/>
<dbReference type="OrthoDB" id="275796at2157"/>
<feature type="region of interest" description="Disordered" evidence="1">
    <location>
        <begin position="1"/>
        <end position="23"/>
    </location>
</feature>
<dbReference type="RefSeq" id="WP_143117743.1">
    <property type="nucleotide sequence ID" value="NZ_FOZK01000004.1"/>
</dbReference>
<dbReference type="InterPro" id="IPR043504">
    <property type="entry name" value="Peptidase_S1_PA_chymotrypsin"/>
</dbReference>
<gene>
    <name evidence="3" type="ORF">SAMN05216559_3581</name>
</gene>
<evidence type="ECO:0000259" key="2">
    <source>
        <dbReference type="Pfam" id="PF00089"/>
    </source>
</evidence>
<dbReference type="GO" id="GO:0004252">
    <property type="term" value="F:serine-type endopeptidase activity"/>
    <property type="evidence" value="ECO:0007669"/>
    <property type="project" value="InterPro"/>
</dbReference>
<keyword evidence="4" id="KW-1185">Reference proteome</keyword>
<organism evidence="3 4">
    <name type="scientific">Halomicrobium zhouii</name>
    <dbReference type="NCBI Taxonomy" id="767519"/>
    <lineage>
        <taxon>Archaea</taxon>
        <taxon>Methanobacteriati</taxon>
        <taxon>Methanobacteriota</taxon>
        <taxon>Stenosarchaea group</taxon>
        <taxon>Halobacteria</taxon>
        <taxon>Halobacteriales</taxon>
        <taxon>Haloarculaceae</taxon>
        <taxon>Halomicrobium</taxon>
    </lineage>
</organism>
<feature type="compositionally biased region" description="Basic and acidic residues" evidence="1">
    <location>
        <begin position="164"/>
        <end position="176"/>
    </location>
</feature>